<keyword evidence="1" id="KW-1133">Transmembrane helix</keyword>
<name>A0A940S187_9RHOB</name>
<organism evidence="3 4">
    <name type="scientific">Sagittula salina</name>
    <dbReference type="NCBI Taxonomy" id="2820268"/>
    <lineage>
        <taxon>Bacteria</taxon>
        <taxon>Pseudomonadati</taxon>
        <taxon>Pseudomonadota</taxon>
        <taxon>Alphaproteobacteria</taxon>
        <taxon>Rhodobacterales</taxon>
        <taxon>Roseobacteraceae</taxon>
        <taxon>Sagittula</taxon>
    </lineage>
</organism>
<gene>
    <name evidence="3" type="ORF">J5474_15425</name>
</gene>
<accession>A0A940S187</accession>
<evidence type="ECO:0000313" key="4">
    <source>
        <dbReference type="Proteomes" id="UP000675940"/>
    </source>
</evidence>
<feature type="transmembrane region" description="Helical" evidence="1">
    <location>
        <begin position="140"/>
        <end position="161"/>
    </location>
</feature>
<keyword evidence="1" id="KW-0812">Transmembrane</keyword>
<dbReference type="PANTHER" id="PTHR35152:SF1">
    <property type="entry name" value="DOMAIN SIGNALLING PROTEIN, PUTATIVE (AFU_ORTHOLOGUE AFUA_5G11310)-RELATED"/>
    <property type="match status" value="1"/>
</dbReference>
<dbReference type="GO" id="GO:0016020">
    <property type="term" value="C:membrane"/>
    <property type="evidence" value="ECO:0007669"/>
    <property type="project" value="UniProtKB-UniRule"/>
</dbReference>
<reference evidence="3" key="1">
    <citation type="submission" date="2021-03" db="EMBL/GenBank/DDBJ databases">
        <title>Sagittula salina sp. nov. strain M10.9X isolated from the marine waste.</title>
        <authorList>
            <person name="Satari L."/>
            <person name="Molina-Menor E."/>
            <person name="Vidal-Verdu A."/>
            <person name="Pascual J."/>
            <person name="Pereto J."/>
            <person name="Porcar M."/>
        </authorList>
    </citation>
    <scope>NUCLEOTIDE SEQUENCE</scope>
    <source>
        <strain evidence="3">M10.9X</strain>
    </source>
</reference>
<keyword evidence="1" id="KW-0472">Membrane</keyword>
<evidence type="ECO:0000313" key="3">
    <source>
        <dbReference type="EMBL" id="MBP0483873.1"/>
    </source>
</evidence>
<dbReference type="Pfam" id="PF03707">
    <property type="entry name" value="MHYT"/>
    <property type="match status" value="1"/>
</dbReference>
<protein>
    <recommendedName>
        <fullName evidence="2">MHYT domain-containing protein</fullName>
    </recommendedName>
</protein>
<proteinExistence type="predicted"/>
<dbReference type="RefSeq" id="WP_209361808.1">
    <property type="nucleotide sequence ID" value="NZ_JAGISH010000008.1"/>
</dbReference>
<dbReference type="AlphaFoldDB" id="A0A940S187"/>
<feature type="domain" description="MHYT" evidence="2">
    <location>
        <begin position="12"/>
        <end position="196"/>
    </location>
</feature>
<feature type="transmembrane region" description="Helical" evidence="1">
    <location>
        <begin position="168"/>
        <end position="188"/>
    </location>
</feature>
<sequence length="265" mass="28289">MFGNILHGVLETEAGFVLAAAAVCSLTAATLILLMRYSHLATPSQRMYGAFWIAVIAGVGVWTTHFVAMIGYRPDAALTYDLTLTIVSIFIGIIFVGVPFASTEFLYTRFQRACLGVLSGLGVAAMHMTGMTAVQNCLATYNPFILFTGIMVSVLSLGWALTRSRANALGLMKTAGGIVVGVCALHFLAMSSVSLEVLDTVTMGLGDATFAIFVFVVALGVFAAAFIGTLNHRRSLASLCSNYATSFVMEQGDLRELRLSLRTEN</sequence>
<evidence type="ECO:0000259" key="2">
    <source>
        <dbReference type="PROSITE" id="PS50924"/>
    </source>
</evidence>
<dbReference type="EMBL" id="JAGISH010000008">
    <property type="protein sequence ID" value="MBP0483873.1"/>
    <property type="molecule type" value="Genomic_DNA"/>
</dbReference>
<evidence type="ECO:0000256" key="1">
    <source>
        <dbReference type="PROSITE-ProRule" id="PRU00244"/>
    </source>
</evidence>
<feature type="transmembrane region" description="Helical" evidence="1">
    <location>
        <begin position="14"/>
        <end position="35"/>
    </location>
</feature>
<dbReference type="Proteomes" id="UP000675940">
    <property type="component" value="Unassembled WGS sequence"/>
</dbReference>
<keyword evidence="4" id="KW-1185">Reference proteome</keyword>
<dbReference type="PROSITE" id="PS50924">
    <property type="entry name" value="MHYT"/>
    <property type="match status" value="1"/>
</dbReference>
<feature type="transmembrane region" description="Helical" evidence="1">
    <location>
        <begin position="47"/>
        <end position="70"/>
    </location>
</feature>
<comment type="caution">
    <text evidence="3">The sequence shown here is derived from an EMBL/GenBank/DDBJ whole genome shotgun (WGS) entry which is preliminary data.</text>
</comment>
<dbReference type="PANTHER" id="PTHR35152">
    <property type="entry name" value="DOMAIN SIGNALLING PROTEIN, PUTATIVE (AFU_ORTHOLOGUE AFUA_5G11310)-RELATED"/>
    <property type="match status" value="1"/>
</dbReference>
<dbReference type="InterPro" id="IPR005330">
    <property type="entry name" value="MHYT_dom"/>
</dbReference>
<feature type="transmembrane region" description="Helical" evidence="1">
    <location>
        <begin position="82"/>
        <end position="101"/>
    </location>
</feature>
<feature type="transmembrane region" description="Helical" evidence="1">
    <location>
        <begin position="113"/>
        <end position="134"/>
    </location>
</feature>
<feature type="transmembrane region" description="Helical" evidence="1">
    <location>
        <begin position="208"/>
        <end position="230"/>
    </location>
</feature>